<evidence type="ECO:0000313" key="3">
    <source>
        <dbReference type="Proteomes" id="UP001152622"/>
    </source>
</evidence>
<evidence type="ECO:0000256" key="1">
    <source>
        <dbReference type="SAM" id="MobiDB-lite"/>
    </source>
</evidence>
<dbReference type="AlphaFoldDB" id="A0A9Q1GC25"/>
<dbReference type="Proteomes" id="UP001152622">
    <property type="component" value="Chromosome 1"/>
</dbReference>
<sequence>MRTKRLFDGDFSPEKAAPRLPVRVPPPPPPNGVTKKLWLPDSSVTKAGGAGCRLSRFGGGERRRRGGGDSQNLRGRAFTWVFRIWRRPLFRASRLGSEAGVRRRAETASAHQAEGGSTAVTGTNG</sequence>
<gene>
    <name evidence="2" type="ORF">SKAU_G00022440</name>
</gene>
<accession>A0A9Q1GC25</accession>
<protein>
    <submittedName>
        <fullName evidence="2">Uncharacterized protein</fullName>
    </submittedName>
</protein>
<evidence type="ECO:0000313" key="2">
    <source>
        <dbReference type="EMBL" id="KAJ8381466.1"/>
    </source>
</evidence>
<feature type="region of interest" description="Disordered" evidence="1">
    <location>
        <begin position="1"/>
        <end position="72"/>
    </location>
</feature>
<organism evidence="2 3">
    <name type="scientific">Synaphobranchus kaupii</name>
    <name type="common">Kaup's arrowtooth eel</name>
    <dbReference type="NCBI Taxonomy" id="118154"/>
    <lineage>
        <taxon>Eukaryota</taxon>
        <taxon>Metazoa</taxon>
        <taxon>Chordata</taxon>
        <taxon>Craniata</taxon>
        <taxon>Vertebrata</taxon>
        <taxon>Euteleostomi</taxon>
        <taxon>Actinopterygii</taxon>
        <taxon>Neopterygii</taxon>
        <taxon>Teleostei</taxon>
        <taxon>Anguilliformes</taxon>
        <taxon>Synaphobranchidae</taxon>
        <taxon>Synaphobranchus</taxon>
    </lineage>
</organism>
<dbReference type="EMBL" id="JAINUF010000001">
    <property type="protein sequence ID" value="KAJ8381466.1"/>
    <property type="molecule type" value="Genomic_DNA"/>
</dbReference>
<reference evidence="2" key="1">
    <citation type="journal article" date="2023" name="Science">
        <title>Genome structures resolve the early diversification of teleost fishes.</title>
        <authorList>
            <person name="Parey E."/>
            <person name="Louis A."/>
            <person name="Montfort J."/>
            <person name="Bouchez O."/>
            <person name="Roques C."/>
            <person name="Iampietro C."/>
            <person name="Lluch J."/>
            <person name="Castinel A."/>
            <person name="Donnadieu C."/>
            <person name="Desvignes T."/>
            <person name="Floi Bucao C."/>
            <person name="Jouanno E."/>
            <person name="Wen M."/>
            <person name="Mejri S."/>
            <person name="Dirks R."/>
            <person name="Jansen H."/>
            <person name="Henkel C."/>
            <person name="Chen W.J."/>
            <person name="Zahm M."/>
            <person name="Cabau C."/>
            <person name="Klopp C."/>
            <person name="Thompson A.W."/>
            <person name="Robinson-Rechavi M."/>
            <person name="Braasch I."/>
            <person name="Lecointre G."/>
            <person name="Bobe J."/>
            <person name="Postlethwait J.H."/>
            <person name="Berthelot C."/>
            <person name="Roest Crollius H."/>
            <person name="Guiguen Y."/>
        </authorList>
    </citation>
    <scope>NUCLEOTIDE SEQUENCE</scope>
    <source>
        <strain evidence="2">WJC10195</strain>
    </source>
</reference>
<feature type="region of interest" description="Disordered" evidence="1">
    <location>
        <begin position="96"/>
        <end position="125"/>
    </location>
</feature>
<name>A0A9Q1GC25_SYNKA</name>
<keyword evidence="3" id="KW-1185">Reference proteome</keyword>
<proteinExistence type="predicted"/>
<feature type="compositionally biased region" description="Basic and acidic residues" evidence="1">
    <location>
        <begin position="1"/>
        <end position="17"/>
    </location>
</feature>
<comment type="caution">
    <text evidence="2">The sequence shown here is derived from an EMBL/GenBank/DDBJ whole genome shotgun (WGS) entry which is preliminary data.</text>
</comment>